<comment type="caution">
    <text evidence="2">The sequence shown here is derived from an EMBL/GenBank/DDBJ whole genome shotgun (WGS) entry which is preliminary data.</text>
</comment>
<dbReference type="STRING" id="1127673.GLIP_1076"/>
<gene>
    <name evidence="2" type="ORF">GLIP_1076</name>
</gene>
<dbReference type="Gene3D" id="1.10.10.10">
    <property type="entry name" value="Winged helix-like DNA-binding domain superfamily/Winged helix DNA-binding domain"/>
    <property type="match status" value="1"/>
</dbReference>
<dbReference type="AlphaFoldDB" id="K6YAM4"/>
<name>K6YAM4_9ALTE</name>
<organism evidence="2 3">
    <name type="scientific">Aliiglaciecola lipolytica E3</name>
    <dbReference type="NCBI Taxonomy" id="1127673"/>
    <lineage>
        <taxon>Bacteria</taxon>
        <taxon>Pseudomonadati</taxon>
        <taxon>Pseudomonadota</taxon>
        <taxon>Gammaproteobacteria</taxon>
        <taxon>Alteromonadales</taxon>
        <taxon>Alteromonadaceae</taxon>
        <taxon>Aliiglaciecola</taxon>
    </lineage>
</organism>
<dbReference type="eggNOG" id="COG0640">
    <property type="taxonomic scope" value="Bacteria"/>
</dbReference>
<accession>K6YAM4</accession>
<dbReference type="InterPro" id="IPR036388">
    <property type="entry name" value="WH-like_DNA-bd_sf"/>
</dbReference>
<evidence type="ECO:0000313" key="2">
    <source>
        <dbReference type="EMBL" id="GAC13718.1"/>
    </source>
</evidence>
<dbReference type="InterPro" id="IPR001845">
    <property type="entry name" value="HTH_ArsR_DNA-bd_dom"/>
</dbReference>
<proteinExistence type="predicted"/>
<reference evidence="2 3" key="1">
    <citation type="journal article" date="2017" name="Antonie Van Leeuwenhoek">
        <title>Rhizobium rhizosphaerae sp. nov., a novel species isolated from rice rhizosphere.</title>
        <authorList>
            <person name="Zhao J.J."/>
            <person name="Zhang J."/>
            <person name="Zhang R.J."/>
            <person name="Zhang C.W."/>
            <person name="Yin H.Q."/>
            <person name="Zhang X.X."/>
        </authorList>
    </citation>
    <scope>NUCLEOTIDE SEQUENCE [LARGE SCALE GENOMIC DNA]</scope>
    <source>
        <strain evidence="2 3">E3</strain>
    </source>
</reference>
<dbReference type="PROSITE" id="PS50987">
    <property type="entry name" value="HTH_ARSR_2"/>
    <property type="match status" value="1"/>
</dbReference>
<dbReference type="CDD" id="cd00090">
    <property type="entry name" value="HTH_ARSR"/>
    <property type="match status" value="1"/>
</dbReference>
<evidence type="ECO:0000313" key="3">
    <source>
        <dbReference type="Proteomes" id="UP000006334"/>
    </source>
</evidence>
<feature type="domain" description="HTH arsR-type" evidence="1">
    <location>
        <begin position="1"/>
        <end position="88"/>
    </location>
</feature>
<dbReference type="GO" id="GO:0003700">
    <property type="term" value="F:DNA-binding transcription factor activity"/>
    <property type="evidence" value="ECO:0007669"/>
    <property type="project" value="InterPro"/>
</dbReference>
<dbReference type="InterPro" id="IPR036390">
    <property type="entry name" value="WH_DNA-bd_sf"/>
</dbReference>
<evidence type="ECO:0000259" key="1">
    <source>
        <dbReference type="PROSITE" id="PS50987"/>
    </source>
</evidence>
<keyword evidence="3" id="KW-1185">Reference proteome</keyword>
<protein>
    <recommendedName>
        <fullName evidence="1">HTH arsR-type domain-containing protein</fullName>
    </recommendedName>
</protein>
<dbReference type="InterPro" id="IPR011991">
    <property type="entry name" value="ArsR-like_HTH"/>
</dbReference>
<dbReference type="Pfam" id="PF01022">
    <property type="entry name" value="HTH_5"/>
    <property type="match status" value="1"/>
</dbReference>
<dbReference type="SUPFAM" id="SSF46785">
    <property type="entry name" value="Winged helix' DNA-binding domain"/>
    <property type="match status" value="1"/>
</dbReference>
<dbReference type="EMBL" id="BAEN01000022">
    <property type="protein sequence ID" value="GAC13718.1"/>
    <property type="molecule type" value="Genomic_DNA"/>
</dbReference>
<sequence>MDDTFSALANKTRRQILDYVKNNPACLVNDISNQFAMSRIAIMKHLKILESANLLVTEKVGKAKHHYFNVIPIQQIYDRWTDEYSRFMASRLTGFKNQIEQELKDTENEPKQTKKCS</sequence>
<dbReference type="PANTHER" id="PTHR38600:SF1">
    <property type="entry name" value="TRANSCRIPTIONAL REGULATORY PROTEIN"/>
    <property type="match status" value="1"/>
</dbReference>
<dbReference type="SMART" id="SM00418">
    <property type="entry name" value="HTH_ARSR"/>
    <property type="match status" value="1"/>
</dbReference>
<dbReference type="Proteomes" id="UP000006334">
    <property type="component" value="Unassembled WGS sequence"/>
</dbReference>
<dbReference type="PANTHER" id="PTHR38600">
    <property type="entry name" value="TRANSCRIPTIONAL REGULATORY PROTEIN"/>
    <property type="match status" value="1"/>
</dbReference>